<dbReference type="SUPFAM" id="SSF52540">
    <property type="entry name" value="P-loop containing nucleoside triphosphate hydrolases"/>
    <property type="match status" value="1"/>
</dbReference>
<keyword evidence="7" id="KW-1185">Reference proteome</keyword>
<dbReference type="InterPro" id="IPR027417">
    <property type="entry name" value="P-loop_NTPase"/>
</dbReference>
<keyword evidence="2 6" id="KW-0067">ATP-binding</keyword>
<dbReference type="PANTHER" id="PTHR43394">
    <property type="entry name" value="ATP-DEPENDENT PERMEASE MDL1, MITOCHONDRIAL"/>
    <property type="match status" value="1"/>
</dbReference>
<dbReference type="HOGENOM" id="CLU_000604_84_3_9"/>
<dbReference type="RefSeq" id="WP_023355263.1">
    <property type="nucleotide sequence ID" value="NZ_KI535369.1"/>
</dbReference>
<evidence type="ECO:0000256" key="3">
    <source>
        <dbReference type="SAM" id="MobiDB-lite"/>
    </source>
</evidence>
<dbReference type="PROSITE" id="PS00211">
    <property type="entry name" value="ABC_TRANSPORTER_1"/>
    <property type="match status" value="1"/>
</dbReference>
<keyword evidence="4" id="KW-0472">Membrane</keyword>
<dbReference type="SMART" id="SM00382">
    <property type="entry name" value="AAA"/>
    <property type="match status" value="1"/>
</dbReference>
<feature type="domain" description="ABC transporter" evidence="5">
    <location>
        <begin position="408"/>
        <end position="644"/>
    </location>
</feature>
<dbReference type="Gene3D" id="3.40.50.300">
    <property type="entry name" value="P-loop containing nucleotide triphosphate hydrolases"/>
    <property type="match status" value="1"/>
</dbReference>
<dbReference type="Proteomes" id="UP000018227">
    <property type="component" value="Unassembled WGS sequence"/>
</dbReference>
<dbReference type="GO" id="GO:0016887">
    <property type="term" value="F:ATP hydrolysis activity"/>
    <property type="evidence" value="ECO:0007669"/>
    <property type="project" value="InterPro"/>
</dbReference>
<evidence type="ECO:0000259" key="5">
    <source>
        <dbReference type="PROSITE" id="PS50893"/>
    </source>
</evidence>
<feature type="transmembrane region" description="Helical" evidence="4">
    <location>
        <begin position="88"/>
        <end position="109"/>
    </location>
</feature>
<protein>
    <submittedName>
        <fullName evidence="6">ABC transporter, ATP-binding protein</fullName>
    </submittedName>
</protein>
<dbReference type="InterPro" id="IPR003439">
    <property type="entry name" value="ABC_transporter-like_ATP-bd"/>
</dbReference>
<evidence type="ECO:0000256" key="1">
    <source>
        <dbReference type="ARBA" id="ARBA00022741"/>
    </source>
</evidence>
<dbReference type="InterPro" id="IPR039421">
    <property type="entry name" value="Type_1_exporter"/>
</dbReference>
<feature type="transmembrane region" description="Helical" evidence="4">
    <location>
        <begin position="62"/>
        <end position="82"/>
    </location>
</feature>
<feature type="transmembrane region" description="Helical" evidence="4">
    <location>
        <begin position="204"/>
        <end position="222"/>
    </location>
</feature>
<keyword evidence="1" id="KW-0547">Nucleotide-binding</keyword>
<dbReference type="InterPro" id="IPR017871">
    <property type="entry name" value="ABC_transporter-like_CS"/>
</dbReference>
<proteinExistence type="predicted"/>
<dbReference type="STRING" id="592026.GCWU0000282_002403"/>
<organism evidence="6 7">
    <name type="scientific">Catonella morbi ATCC 51271</name>
    <dbReference type="NCBI Taxonomy" id="592026"/>
    <lineage>
        <taxon>Bacteria</taxon>
        <taxon>Bacillati</taxon>
        <taxon>Bacillota</taxon>
        <taxon>Clostridia</taxon>
        <taxon>Lachnospirales</taxon>
        <taxon>Lachnospiraceae</taxon>
        <taxon>Catonella</taxon>
    </lineage>
</organism>
<dbReference type="AlphaFoldDB" id="V2XJC8"/>
<dbReference type="InterPro" id="IPR003593">
    <property type="entry name" value="AAA+_ATPase"/>
</dbReference>
<reference evidence="6 7" key="1">
    <citation type="submission" date="2013-06" db="EMBL/GenBank/DDBJ databases">
        <authorList>
            <person name="Weinstock G."/>
            <person name="Sodergren E."/>
            <person name="Clifton S."/>
            <person name="Fulton L."/>
            <person name="Fulton B."/>
            <person name="Courtney L."/>
            <person name="Fronick C."/>
            <person name="Harrison M."/>
            <person name="Strong C."/>
            <person name="Farmer C."/>
            <person name="Delahaunty K."/>
            <person name="Markovic C."/>
            <person name="Hall O."/>
            <person name="Minx P."/>
            <person name="Tomlinson C."/>
            <person name="Mitreva M."/>
            <person name="Nelson J."/>
            <person name="Hou S."/>
            <person name="Wollam A."/>
            <person name="Pepin K.H."/>
            <person name="Johnson M."/>
            <person name="Bhonagiri V."/>
            <person name="Nash W.E."/>
            <person name="Warren W."/>
            <person name="Chinwalla A."/>
            <person name="Mardis E.R."/>
            <person name="Wilson R.K."/>
        </authorList>
    </citation>
    <scope>NUCLEOTIDE SEQUENCE [LARGE SCALE GENOMIC DNA]</scope>
    <source>
        <strain evidence="6 7">ATCC 51271</strain>
    </source>
</reference>
<feature type="transmembrane region" description="Helical" evidence="4">
    <location>
        <begin position="301"/>
        <end position="320"/>
    </location>
</feature>
<dbReference type="OrthoDB" id="1699242at2"/>
<dbReference type="PANTHER" id="PTHR43394:SF1">
    <property type="entry name" value="ATP-BINDING CASSETTE SUB-FAMILY B MEMBER 10, MITOCHONDRIAL"/>
    <property type="match status" value="1"/>
</dbReference>
<dbReference type="Pfam" id="PF00005">
    <property type="entry name" value="ABC_tran"/>
    <property type="match status" value="1"/>
</dbReference>
<keyword evidence="4" id="KW-1133">Transmembrane helix</keyword>
<accession>V2XJC8</accession>
<feature type="compositionally biased region" description="Polar residues" evidence="3">
    <location>
        <begin position="7"/>
        <end position="20"/>
    </location>
</feature>
<dbReference type="GO" id="GO:0005524">
    <property type="term" value="F:ATP binding"/>
    <property type="evidence" value="ECO:0007669"/>
    <property type="project" value="UniProtKB-KW"/>
</dbReference>
<name>V2XJC8_9FIRM</name>
<evidence type="ECO:0000313" key="6">
    <source>
        <dbReference type="EMBL" id="ESL02269.1"/>
    </source>
</evidence>
<evidence type="ECO:0000313" key="7">
    <source>
        <dbReference type="Proteomes" id="UP000018227"/>
    </source>
</evidence>
<dbReference type="PROSITE" id="PS50893">
    <property type="entry name" value="ABC_TRANSPORTER_2"/>
    <property type="match status" value="1"/>
</dbReference>
<dbReference type="CDD" id="cd03228">
    <property type="entry name" value="ABCC_MRP_Like"/>
    <property type="match status" value="1"/>
</dbReference>
<dbReference type="eggNOG" id="COG1132">
    <property type="taxonomic scope" value="Bacteria"/>
</dbReference>
<comment type="caution">
    <text evidence="6">The sequence shown here is derived from an EMBL/GenBank/DDBJ whole genome shotgun (WGS) entry which is preliminary data.</text>
</comment>
<evidence type="ECO:0000256" key="4">
    <source>
        <dbReference type="SAM" id="Phobius"/>
    </source>
</evidence>
<feature type="region of interest" description="Disordered" evidence="3">
    <location>
        <begin position="1"/>
        <end position="20"/>
    </location>
</feature>
<sequence length="662" mass="75348">MEKNNRKNSQNNDKIQSGSSAQAGIGANLGTGIGRFFWMVKYAEEQESGFIWTALIGKTMDVVRVLLPLYISQVVLSSIYNGRKMEDVFINTVIVTVSFFLLTVLSGYFQKKAKYHYRRFLKKHQVNKAQAVLEMDYGDSERDDVQNELIALKRMEKTVAMGIGTFQESFSILVGNFIYIAIGIYLVRNLFFTLTARIAPLMNWGLNLGYLGLIFLLHYFAVKIDLKTMNKYATIAREIYVKNHRYLQQYSELLFDYKVGKDIRFYSEALGKRYNEVYRLRQDEIYNMYFRLFTVARTKRNLISALISLLTALFVGYRSILGCIEFADIFLCIGVLEFLFRGIEEMTDSFGKILSSDSIRKKFIHLFRDKKVWIDSKSTAQSSSIKQKSSEKADGECDVVRSGEVPTMELRNVSFKYPNSDVLVLKNVSLKLYGNQKLALVGLNGSGKTTLIKLLLGLYKPSAGKIFINGEDTANWTADRFVAYFSVVFQDFKLFSLKIGENIAVSEEFDENLVRESLEKTGLSEFYNKYGTGGFLYRDFEEGGIEISGGEAQKIAMSRAIYHKGKFFVLDEPTAALDPLSEYEIYTHFGEITSENPAIYISHRLSSCIFCDVVAVMENGQIVQIGTHEKLLEDSGGVYSTLWNAQAKHYKNQPKEAESILC</sequence>
<evidence type="ECO:0000256" key="2">
    <source>
        <dbReference type="ARBA" id="ARBA00022840"/>
    </source>
</evidence>
<gene>
    <name evidence="6" type="ORF">GCWU0000282_002403</name>
</gene>
<feature type="transmembrane region" description="Helical" evidence="4">
    <location>
        <begin position="170"/>
        <end position="192"/>
    </location>
</feature>
<dbReference type="GO" id="GO:0015421">
    <property type="term" value="F:ABC-type oligopeptide transporter activity"/>
    <property type="evidence" value="ECO:0007669"/>
    <property type="project" value="TreeGrafter"/>
</dbReference>
<keyword evidence="4" id="KW-0812">Transmembrane</keyword>
<dbReference type="EMBL" id="ACIL03000016">
    <property type="protein sequence ID" value="ESL02269.1"/>
    <property type="molecule type" value="Genomic_DNA"/>
</dbReference>